<evidence type="ECO:0000256" key="1">
    <source>
        <dbReference type="SAM" id="MobiDB-lite"/>
    </source>
</evidence>
<dbReference type="RefSeq" id="WP_319952262.1">
    <property type="nucleotide sequence ID" value="NZ_JAXAVX010000001.1"/>
</dbReference>
<evidence type="ECO:0000259" key="3">
    <source>
        <dbReference type="Pfam" id="PF23213"/>
    </source>
</evidence>
<dbReference type="InterPro" id="IPR055492">
    <property type="entry name" value="DUF7064"/>
</dbReference>
<dbReference type="Pfam" id="PF23212">
    <property type="entry name" value="DUF7064"/>
    <property type="match status" value="1"/>
</dbReference>
<organism evidence="4 5">
    <name type="scientific">Patulibacter brassicae</name>
    <dbReference type="NCBI Taxonomy" id="1705717"/>
    <lineage>
        <taxon>Bacteria</taxon>
        <taxon>Bacillati</taxon>
        <taxon>Actinomycetota</taxon>
        <taxon>Thermoleophilia</taxon>
        <taxon>Solirubrobacterales</taxon>
        <taxon>Patulibacteraceae</taxon>
        <taxon>Patulibacter</taxon>
    </lineage>
</organism>
<gene>
    <name evidence="4" type="ORF">SK069_00760</name>
</gene>
<accession>A0ABU4VG47</accession>
<feature type="region of interest" description="Disordered" evidence="1">
    <location>
        <begin position="1"/>
        <end position="25"/>
    </location>
</feature>
<reference evidence="4 5" key="1">
    <citation type="submission" date="2023-11" db="EMBL/GenBank/DDBJ databases">
        <authorList>
            <person name="Xu M."/>
            <person name="Jiang T."/>
        </authorList>
    </citation>
    <scope>NUCLEOTIDE SEQUENCE [LARGE SCALE GENOMIC DNA]</scope>
    <source>
        <strain evidence="4 5">SD</strain>
    </source>
</reference>
<protein>
    <submittedName>
        <fullName evidence="4">Uncharacterized protein</fullName>
    </submittedName>
</protein>
<feature type="domain" description="DUF7065" evidence="3">
    <location>
        <begin position="131"/>
        <end position="170"/>
    </location>
</feature>
<dbReference type="Pfam" id="PF23213">
    <property type="entry name" value="DUF7065"/>
    <property type="match status" value="1"/>
</dbReference>
<dbReference type="EMBL" id="JAXAVX010000001">
    <property type="protein sequence ID" value="MDX8150109.1"/>
    <property type="molecule type" value="Genomic_DNA"/>
</dbReference>
<dbReference type="InterPro" id="IPR055493">
    <property type="entry name" value="DUF7065"/>
</dbReference>
<comment type="caution">
    <text evidence="4">The sequence shown here is derived from an EMBL/GenBank/DDBJ whole genome shotgun (WGS) entry which is preliminary data.</text>
</comment>
<keyword evidence="5" id="KW-1185">Reference proteome</keyword>
<dbReference type="SUPFAM" id="SSF159245">
    <property type="entry name" value="AttH-like"/>
    <property type="match status" value="1"/>
</dbReference>
<dbReference type="Proteomes" id="UP001277761">
    <property type="component" value="Unassembled WGS sequence"/>
</dbReference>
<sequence length="298" mass="32547">MSTTAAEGTDWGPLSAPARTDHPGVDTPWRDNIFICLWDPERDVSAILHTSSSPNAQGRRTRFSARRGHTAVEVIEEPEPGTWSTPSIQVDGGPTFAVSSPELAAELTTTPLFALGDFTGDQAPEAFSADTSAPIAHYQRAARVRGRIVVAGEEVEIDGLGFRDRTWGFRDESANLSEYYGHMWVFPEFALNAMKLRGTDGREMTLGFYLDADRAVPAKEMSIVRDAAGLLASCRVELVDGRVLDVEATKRHGTFWCPMGWTRPGPVLSAYDEIGALRTQDGVEGYGLTEQGMVRRIG</sequence>
<proteinExistence type="predicted"/>
<evidence type="ECO:0000313" key="4">
    <source>
        <dbReference type="EMBL" id="MDX8150109.1"/>
    </source>
</evidence>
<name>A0ABU4VG47_9ACTN</name>
<evidence type="ECO:0000313" key="5">
    <source>
        <dbReference type="Proteomes" id="UP001277761"/>
    </source>
</evidence>
<feature type="domain" description="DUF7064" evidence="2">
    <location>
        <begin position="186"/>
        <end position="291"/>
    </location>
</feature>
<evidence type="ECO:0000259" key="2">
    <source>
        <dbReference type="Pfam" id="PF23212"/>
    </source>
</evidence>